<dbReference type="InterPro" id="IPR000640">
    <property type="entry name" value="EFG_V-like"/>
</dbReference>
<dbReference type="GO" id="GO:0005886">
    <property type="term" value="C:plasma membrane"/>
    <property type="evidence" value="ECO:0007669"/>
    <property type="project" value="UniProtKB-SubCell"/>
</dbReference>
<comment type="catalytic activity">
    <reaction evidence="8 12">
        <text>GTP + H2O = GDP + phosphate + H(+)</text>
        <dbReference type="Rhea" id="RHEA:19669"/>
        <dbReference type="ChEBI" id="CHEBI:15377"/>
        <dbReference type="ChEBI" id="CHEBI:15378"/>
        <dbReference type="ChEBI" id="CHEBI:37565"/>
        <dbReference type="ChEBI" id="CHEBI:43474"/>
        <dbReference type="ChEBI" id="CHEBI:58189"/>
        <dbReference type="EC" id="3.6.5.n1"/>
    </reaction>
</comment>
<dbReference type="SUPFAM" id="SSF54980">
    <property type="entry name" value="EF-G C-terminal domain-like"/>
    <property type="match status" value="2"/>
</dbReference>
<evidence type="ECO:0000256" key="2">
    <source>
        <dbReference type="ARBA" id="ARBA00022475"/>
    </source>
</evidence>
<proteinExistence type="inferred from homology"/>
<keyword evidence="2 12" id="KW-1003">Cell membrane</keyword>
<gene>
    <name evidence="12" type="primary">lepA</name>
    <name evidence="14" type="ORF">D9V80_01000</name>
</gene>
<protein>
    <recommendedName>
        <fullName evidence="11 12">Elongation factor 4</fullName>
        <shortName evidence="12">EF-4</shortName>
        <ecNumber evidence="11 12">3.6.5.n1</ecNumber>
    </recommendedName>
    <alternativeName>
        <fullName evidence="12">Ribosomal back-translocase LepA</fullName>
    </alternativeName>
</protein>
<dbReference type="InterPro" id="IPR005225">
    <property type="entry name" value="Small_GTP-bd"/>
</dbReference>
<dbReference type="GO" id="GO:0003924">
    <property type="term" value="F:GTPase activity"/>
    <property type="evidence" value="ECO:0007669"/>
    <property type="project" value="UniProtKB-UniRule"/>
</dbReference>
<dbReference type="FunFam" id="3.30.70.2570:FF:000001">
    <property type="entry name" value="Translation factor GUF1, mitochondrial"/>
    <property type="match status" value="1"/>
</dbReference>
<dbReference type="CDD" id="cd01890">
    <property type="entry name" value="LepA"/>
    <property type="match status" value="1"/>
</dbReference>
<dbReference type="SUPFAM" id="SSF52540">
    <property type="entry name" value="P-loop containing nucleoside triphosphate hydrolases"/>
    <property type="match status" value="1"/>
</dbReference>
<evidence type="ECO:0000256" key="10">
    <source>
        <dbReference type="ARBA" id="ARBA00061052"/>
    </source>
</evidence>
<keyword evidence="5 12" id="KW-0648">Protein biosynthesis</keyword>
<dbReference type="Gene3D" id="3.30.70.870">
    <property type="entry name" value="Elongation Factor G (Translational Gtpase), domain 3"/>
    <property type="match status" value="1"/>
</dbReference>
<evidence type="ECO:0000256" key="11">
    <source>
        <dbReference type="ARBA" id="ARBA00066744"/>
    </source>
</evidence>
<dbReference type="FunFam" id="3.30.70.240:FF:000007">
    <property type="entry name" value="Translation factor GUF1, mitochondrial"/>
    <property type="match status" value="1"/>
</dbReference>
<dbReference type="NCBIfam" id="TIGR00231">
    <property type="entry name" value="small_GTP"/>
    <property type="match status" value="1"/>
</dbReference>
<evidence type="ECO:0000256" key="1">
    <source>
        <dbReference type="ARBA" id="ARBA00005454"/>
    </source>
</evidence>
<evidence type="ECO:0000256" key="8">
    <source>
        <dbReference type="ARBA" id="ARBA00050293"/>
    </source>
</evidence>
<dbReference type="AlphaFoldDB" id="A0A4D6Y9P9"/>
<dbReference type="EC" id="3.6.5.n1" evidence="11 12"/>
<dbReference type="Pfam" id="PF03144">
    <property type="entry name" value="GTP_EFTU_D2"/>
    <property type="match status" value="1"/>
</dbReference>
<dbReference type="Gene3D" id="3.30.70.240">
    <property type="match status" value="1"/>
</dbReference>
<comment type="function">
    <text evidence="9 12">Required for accurate and efficient protein synthesis under certain stress conditions. May act as a fidelity factor of the translation reaction, by catalyzing a one-codon backward translocation of tRNAs on improperly translocated ribosomes. Back-translocation proceeds from a post-translocation (POST) complex to a pre-translocation (PRE) complex, thus giving elongation factor G a second chance to translocate the tRNAs correctly. Binds to ribosomes in a GTP-dependent manner.</text>
</comment>
<dbReference type="InterPro" id="IPR035654">
    <property type="entry name" value="LepA_IV"/>
</dbReference>
<evidence type="ECO:0000256" key="4">
    <source>
        <dbReference type="ARBA" id="ARBA00022801"/>
    </source>
</evidence>
<feature type="binding site" evidence="12">
    <location>
        <begin position="15"/>
        <end position="20"/>
    </location>
    <ligand>
        <name>GTP</name>
        <dbReference type="ChEBI" id="CHEBI:37565"/>
    </ligand>
</feature>
<dbReference type="CDD" id="cd16260">
    <property type="entry name" value="EF4_III"/>
    <property type="match status" value="1"/>
</dbReference>
<evidence type="ECO:0000256" key="12">
    <source>
        <dbReference type="HAMAP-Rule" id="MF_00071"/>
    </source>
</evidence>
<dbReference type="Proteomes" id="UP000298782">
    <property type="component" value="Chromosome"/>
</dbReference>
<dbReference type="PRINTS" id="PR00315">
    <property type="entry name" value="ELONGATNFCT"/>
</dbReference>
<evidence type="ECO:0000256" key="6">
    <source>
        <dbReference type="ARBA" id="ARBA00023134"/>
    </source>
</evidence>
<dbReference type="CDD" id="cd03699">
    <property type="entry name" value="EF4_II"/>
    <property type="match status" value="1"/>
</dbReference>
<accession>A0A4D6Y9P9</accession>
<evidence type="ECO:0000256" key="9">
    <source>
        <dbReference type="ARBA" id="ARBA00057626"/>
    </source>
</evidence>
<sequence>MIKNIRNFSIIAHIDHGKSTISDRLIQMCGGLSEREMSEQVLDSMDLEKERGITIKAQSVTIFYVSQKKERYQLNFIDTPGHVNFSYEVSRSLHACEGAILIVDATQGVEAQTVANCYTAVELGLEVIPVINKIDLKTANPKQVKEEIEDIIGINAIDAIECSGKTGVGIINLLESIIYNIPSPRGNNEESLRAIIIDSWFDNYMGVVSLIRIKNGQLKKGETIQFMNTNKKYTVEDIGIFTPKKISKTTLFCGEVGWIICGIKKINNIIVGDTITSVKFPALNPLPGFKKVKPQIYAGVFPTDANQYVIFKEALKKLSINDSSLFYEIEQSSALGFGFRCGFLGLLHMEIVQSRLEREYNLNLISTAPSVIYEILLTNNQIIKIDNPNKFPKLNIIKEIREPIAKCIILSPPDYVGNIIVLCNKKRSKQISITYYNRQVSLIYEIPMSEIILNFFDELKSVSSGYASLEYEFHKFQISNLVKLDILINSEKVDALSIIIHKKNVQYQSRKLIEKMKESIPRHQFDVIIQASIGNQIIARSTIKQLRKNVLSKCYGGDISRKKKLLKKQKIGKKRMKKIGNIHIPQETFFSILNMD</sequence>
<reference evidence="14 15" key="2">
    <citation type="submission" date="2019-05" db="EMBL/GenBank/DDBJ databases">
        <title>Genome evolution of the obligate endosymbiont Buchnera aphidicola.</title>
        <authorList>
            <person name="Moran N.A."/>
        </authorList>
    </citation>
    <scope>NUCLEOTIDE SEQUENCE [LARGE SCALE GENOMIC DNA]</scope>
    <source>
        <strain evidence="14 15">Tca</strain>
    </source>
</reference>
<dbReference type="GO" id="GO:0005525">
    <property type="term" value="F:GTP binding"/>
    <property type="evidence" value="ECO:0007669"/>
    <property type="project" value="UniProtKB-UniRule"/>
</dbReference>
<dbReference type="InterPro" id="IPR031157">
    <property type="entry name" value="G_TR_CS"/>
</dbReference>
<dbReference type="InterPro" id="IPR038363">
    <property type="entry name" value="LepA_C_sf"/>
</dbReference>
<keyword evidence="14" id="KW-0251">Elongation factor</keyword>
<comment type="subcellular location">
    <subcellularLocation>
        <location evidence="12">Cell membrane</location>
        <topology evidence="12">Peripheral membrane protein</topology>
        <orientation evidence="12">Cytoplasmic side</orientation>
    </subcellularLocation>
</comment>
<keyword evidence="7 12" id="KW-0472">Membrane</keyword>
<keyword evidence="6 12" id="KW-0342">GTP-binding</keyword>
<dbReference type="GO" id="GO:0003746">
    <property type="term" value="F:translation elongation factor activity"/>
    <property type="evidence" value="ECO:0007669"/>
    <property type="project" value="UniProtKB-UniRule"/>
</dbReference>
<evidence type="ECO:0000313" key="14">
    <source>
        <dbReference type="EMBL" id="QCI26736.1"/>
    </source>
</evidence>
<dbReference type="InterPro" id="IPR027417">
    <property type="entry name" value="P-loop_NTPase"/>
</dbReference>
<dbReference type="Gene3D" id="3.40.50.300">
    <property type="entry name" value="P-loop containing nucleotide triphosphate hydrolases"/>
    <property type="match status" value="1"/>
</dbReference>
<evidence type="ECO:0000256" key="3">
    <source>
        <dbReference type="ARBA" id="ARBA00022741"/>
    </source>
</evidence>
<evidence type="ECO:0000256" key="7">
    <source>
        <dbReference type="ARBA" id="ARBA00023136"/>
    </source>
</evidence>
<dbReference type="FunFam" id="2.40.30.10:FF:000015">
    <property type="entry name" value="Translation factor GUF1, mitochondrial"/>
    <property type="match status" value="1"/>
</dbReference>
<dbReference type="GO" id="GO:0043022">
    <property type="term" value="F:ribosome binding"/>
    <property type="evidence" value="ECO:0007669"/>
    <property type="project" value="UniProtKB-UniRule"/>
</dbReference>
<dbReference type="OrthoDB" id="9804431at2"/>
<dbReference type="PANTHER" id="PTHR43512">
    <property type="entry name" value="TRANSLATION FACTOR GUF1-RELATED"/>
    <property type="match status" value="1"/>
</dbReference>
<dbReference type="InterPro" id="IPR035647">
    <property type="entry name" value="EFG_III/V"/>
</dbReference>
<dbReference type="InterPro" id="IPR004161">
    <property type="entry name" value="EFTu-like_2"/>
</dbReference>
<dbReference type="HAMAP" id="MF_00071">
    <property type="entry name" value="LepA"/>
    <property type="match status" value="1"/>
</dbReference>
<dbReference type="Pfam" id="PF00009">
    <property type="entry name" value="GTP_EFTU"/>
    <property type="match status" value="1"/>
</dbReference>
<name>A0A4D6Y9P9_9GAMM</name>
<evidence type="ECO:0000313" key="15">
    <source>
        <dbReference type="Proteomes" id="UP000298782"/>
    </source>
</evidence>
<dbReference type="Gene3D" id="3.30.70.2570">
    <property type="entry name" value="Elongation factor 4, C-terminal domain"/>
    <property type="match status" value="1"/>
</dbReference>
<comment type="similarity">
    <text evidence="1 12">Belongs to the TRAFAC class translation factor GTPase superfamily. Classic translation factor GTPase family. LepA subfamily.</text>
</comment>
<feature type="binding site" evidence="12">
    <location>
        <begin position="132"/>
        <end position="135"/>
    </location>
    <ligand>
        <name>GTP</name>
        <dbReference type="ChEBI" id="CHEBI:37565"/>
    </ligand>
</feature>
<dbReference type="Gene3D" id="2.40.30.10">
    <property type="entry name" value="Translation factors"/>
    <property type="match status" value="1"/>
</dbReference>
<keyword evidence="15" id="KW-1185">Reference proteome</keyword>
<keyword evidence="3 12" id="KW-0547">Nucleotide-binding</keyword>
<feature type="domain" description="Tr-type G" evidence="13">
    <location>
        <begin position="3"/>
        <end position="185"/>
    </location>
</feature>
<comment type="similarity">
    <text evidence="10">Belongs to the GTP-binding elongation factor family. LepA subfamily.</text>
</comment>
<dbReference type="EMBL" id="CP034852">
    <property type="protein sequence ID" value="QCI26736.1"/>
    <property type="molecule type" value="Genomic_DNA"/>
</dbReference>
<dbReference type="Pfam" id="PF06421">
    <property type="entry name" value="LepA_C"/>
    <property type="match status" value="1"/>
</dbReference>
<dbReference type="CDD" id="cd03709">
    <property type="entry name" value="lepA_C"/>
    <property type="match status" value="1"/>
</dbReference>
<organism evidence="14 15">
    <name type="scientific">Buchnera aphidicola</name>
    <name type="common">Thelaxes californica</name>
    <dbReference type="NCBI Taxonomy" id="1315998"/>
    <lineage>
        <taxon>Bacteria</taxon>
        <taxon>Pseudomonadati</taxon>
        <taxon>Pseudomonadota</taxon>
        <taxon>Gammaproteobacteria</taxon>
        <taxon>Enterobacterales</taxon>
        <taxon>Erwiniaceae</taxon>
        <taxon>Buchnera</taxon>
    </lineage>
</organism>
<dbReference type="InterPro" id="IPR006297">
    <property type="entry name" value="EF-4"/>
</dbReference>
<dbReference type="GO" id="GO:0097216">
    <property type="term" value="F:guanosine tetraphosphate binding"/>
    <property type="evidence" value="ECO:0007669"/>
    <property type="project" value="UniProtKB-ARBA"/>
</dbReference>
<dbReference type="PROSITE" id="PS51722">
    <property type="entry name" value="G_TR_2"/>
    <property type="match status" value="1"/>
</dbReference>
<dbReference type="GO" id="GO:0045727">
    <property type="term" value="P:positive regulation of translation"/>
    <property type="evidence" value="ECO:0007669"/>
    <property type="project" value="UniProtKB-UniRule"/>
</dbReference>
<dbReference type="InterPro" id="IPR000795">
    <property type="entry name" value="T_Tr_GTP-bd_dom"/>
</dbReference>
<keyword evidence="4 12" id="KW-0378">Hydrolase</keyword>
<dbReference type="Pfam" id="PF00679">
    <property type="entry name" value="EFG_C"/>
    <property type="match status" value="1"/>
</dbReference>
<evidence type="ECO:0000259" key="13">
    <source>
        <dbReference type="PROSITE" id="PS51722"/>
    </source>
</evidence>
<dbReference type="PROSITE" id="PS00301">
    <property type="entry name" value="G_TR_1"/>
    <property type="match status" value="1"/>
</dbReference>
<dbReference type="NCBIfam" id="TIGR01393">
    <property type="entry name" value="lepA"/>
    <property type="match status" value="1"/>
</dbReference>
<dbReference type="PANTHER" id="PTHR43512:SF4">
    <property type="entry name" value="TRANSLATION FACTOR GUF1 HOMOLOG, CHLOROPLASTIC"/>
    <property type="match status" value="1"/>
</dbReference>
<evidence type="ECO:0000256" key="5">
    <source>
        <dbReference type="ARBA" id="ARBA00022917"/>
    </source>
</evidence>
<reference evidence="14 15" key="1">
    <citation type="submission" date="2018-12" db="EMBL/GenBank/DDBJ databases">
        <authorList>
            <person name="Chong R.A."/>
        </authorList>
    </citation>
    <scope>NUCLEOTIDE SEQUENCE [LARGE SCALE GENOMIC DNA]</scope>
    <source>
        <strain evidence="14 15">Tca</strain>
    </source>
</reference>
<dbReference type="FunFam" id="3.30.70.870:FF:000004">
    <property type="entry name" value="Translation factor GUF1, mitochondrial"/>
    <property type="match status" value="1"/>
</dbReference>
<dbReference type="InterPro" id="IPR013842">
    <property type="entry name" value="LepA_CTD"/>
</dbReference>
<dbReference type="FunFam" id="3.40.50.300:FF:000078">
    <property type="entry name" value="Elongation factor 4"/>
    <property type="match status" value="1"/>
</dbReference>